<dbReference type="eggNOG" id="ENOG5033E43">
    <property type="taxonomic scope" value="Bacteria"/>
</dbReference>
<sequence>MTRQRMTIILFLLVLLTSPVSITASFSSLDSSAGASIDLEAQTFILYVEPNFSVGKLDVSLALSLRFLYTKEPFSLAFDPSNWLPPPREENTNNLTYILTTAEHYTSFVRYVVWGNQADPFYFRWGKLNGVFMGDGLILNFFYDTSVYFNETRPGINTLLSYQNSDNMNISLHVVTDNVFYPSLFASRIGIRPAGNAGKQGKLVVGASFAQDTGYRKEKNDAAQPMPESRVKPEMWMTAFDIGYTVIDHKFFSWELFTDVAIQASWHNMETSTTAFRLGFGGNLLTFLQYNMAATFPLSGEKFIPAYFKTGFHDLEERRTLNLGDLFLEARIGLSAFDGGIYLGASATSFLVNELWVDQTFEATVRMDFDLLKLIGLELTFSKTSESMFTTPLPDFSSPENAKISGAAFVKMGALAFDIGMTLPFNEKEWSINKNSVLVDVAVHLAL</sequence>
<dbReference type="AlphaFoldDB" id="F4GIC8"/>
<reference evidence="2" key="1">
    <citation type="submission" date="2011-04" db="EMBL/GenBank/DDBJ databases">
        <title>The complete genome of Spirochaeta coccoides DSM 17374.</title>
        <authorList>
            <person name="Lucas S."/>
            <person name="Copeland A."/>
            <person name="Lapidus A."/>
            <person name="Bruce D."/>
            <person name="Goodwin L."/>
            <person name="Pitluck S."/>
            <person name="Peters L."/>
            <person name="Kyrpides N."/>
            <person name="Mavromatis K."/>
            <person name="Pagani I."/>
            <person name="Ivanova N."/>
            <person name="Ovchinnikova G."/>
            <person name="Lu M."/>
            <person name="Detter J.C."/>
            <person name="Tapia R."/>
            <person name="Han C."/>
            <person name="Land M."/>
            <person name="Hauser L."/>
            <person name="Markowitz V."/>
            <person name="Cheng J.-F."/>
            <person name="Hugenholtz P."/>
            <person name="Woyke T."/>
            <person name="Wu D."/>
            <person name="Spring S."/>
            <person name="Schroeder M."/>
            <person name="Brambilla E."/>
            <person name="Klenk H.-P."/>
            <person name="Eisen J.A."/>
        </authorList>
    </citation>
    <scope>NUCLEOTIDE SEQUENCE [LARGE SCALE GENOMIC DNA]</scope>
    <source>
        <strain evidence="2">ATCC BAA-1237 / DSM 17374 / SPN1</strain>
    </source>
</reference>
<dbReference type="EMBL" id="CP002659">
    <property type="protein sequence ID" value="AEC01636.1"/>
    <property type="molecule type" value="Genomic_DNA"/>
</dbReference>
<protein>
    <submittedName>
        <fullName evidence="1">Uncharacterized protein</fullName>
    </submittedName>
</protein>
<proteinExistence type="predicted"/>
<dbReference type="HOGENOM" id="CLU_576050_0_0_12"/>
<keyword evidence="2" id="KW-1185">Reference proteome</keyword>
<name>F4GIC8_PARC1</name>
<evidence type="ECO:0000313" key="2">
    <source>
        <dbReference type="Proteomes" id="UP000007939"/>
    </source>
</evidence>
<dbReference type="STRING" id="760011.Spico_0407"/>
<gene>
    <name evidence="1" type="ordered locus">Spico_0407</name>
</gene>
<accession>F4GIC8</accession>
<organism evidence="1 2">
    <name type="scientific">Parasphaerochaeta coccoides (strain ATCC BAA-1237 / DSM 17374 / SPN1)</name>
    <name type="common">Sphaerochaeta coccoides</name>
    <dbReference type="NCBI Taxonomy" id="760011"/>
    <lineage>
        <taxon>Bacteria</taxon>
        <taxon>Pseudomonadati</taxon>
        <taxon>Spirochaetota</taxon>
        <taxon>Spirochaetia</taxon>
        <taxon>Spirochaetales</taxon>
        <taxon>Sphaerochaetaceae</taxon>
        <taxon>Parasphaerochaeta</taxon>
    </lineage>
</organism>
<dbReference type="Proteomes" id="UP000007939">
    <property type="component" value="Chromosome"/>
</dbReference>
<dbReference type="RefSeq" id="WP_013739032.1">
    <property type="nucleotide sequence ID" value="NC_015436.1"/>
</dbReference>
<dbReference type="OrthoDB" id="368506at2"/>
<reference evidence="1 2" key="2">
    <citation type="journal article" date="2012" name="Stand. Genomic Sci.">
        <title>Complete genome sequence of the termite hindgut bacterium Spirochaeta coccoides type strain (SPN1(T)), reclassification in the genus Sphaerochaeta as Sphaerochaeta coccoides comb. nov. and emendations of the family Spirochaetaceae and the genus Sphaerochaeta.</title>
        <authorList>
            <person name="Abt B."/>
            <person name="Han C."/>
            <person name="Scheuner C."/>
            <person name="Lu M."/>
            <person name="Lapidus A."/>
            <person name="Nolan M."/>
            <person name="Lucas S."/>
            <person name="Hammon N."/>
            <person name="Deshpande S."/>
            <person name="Cheng J.F."/>
            <person name="Tapia R."/>
            <person name="Goodwin L.A."/>
            <person name="Pitluck S."/>
            <person name="Liolios K."/>
            <person name="Pagani I."/>
            <person name="Ivanova N."/>
            <person name="Mavromatis K."/>
            <person name="Mikhailova N."/>
            <person name="Huntemann M."/>
            <person name="Pati A."/>
            <person name="Chen A."/>
            <person name="Palaniappan K."/>
            <person name="Land M."/>
            <person name="Hauser L."/>
            <person name="Brambilla E.M."/>
            <person name="Rohde M."/>
            <person name="Spring S."/>
            <person name="Gronow S."/>
            <person name="Goker M."/>
            <person name="Woyke T."/>
            <person name="Bristow J."/>
            <person name="Eisen J.A."/>
            <person name="Markowitz V."/>
            <person name="Hugenholtz P."/>
            <person name="Kyrpides N.C."/>
            <person name="Klenk H.P."/>
            <person name="Detter J.C."/>
        </authorList>
    </citation>
    <scope>NUCLEOTIDE SEQUENCE [LARGE SCALE GENOMIC DNA]</scope>
    <source>
        <strain evidence="2">ATCC BAA-1237 / DSM 17374 / SPN1</strain>
    </source>
</reference>
<dbReference type="KEGG" id="scc:Spico_0407"/>
<evidence type="ECO:0000313" key="1">
    <source>
        <dbReference type="EMBL" id="AEC01636.1"/>
    </source>
</evidence>